<dbReference type="PANTHER" id="PTHR33432">
    <property type="entry name" value="PROTEIN EMSY-LIKE 4"/>
    <property type="match status" value="1"/>
</dbReference>
<dbReference type="FunFam" id="1.10.1240.40:FF:000005">
    <property type="entry name" value="ENT domain containing protein, expressed"/>
    <property type="match status" value="1"/>
</dbReference>
<organism evidence="5 6">
    <name type="scientific">Cephalotus follicularis</name>
    <name type="common">Albany pitcher plant</name>
    <dbReference type="NCBI Taxonomy" id="3775"/>
    <lineage>
        <taxon>Eukaryota</taxon>
        <taxon>Viridiplantae</taxon>
        <taxon>Streptophyta</taxon>
        <taxon>Embryophyta</taxon>
        <taxon>Tracheophyta</taxon>
        <taxon>Spermatophyta</taxon>
        <taxon>Magnoliopsida</taxon>
        <taxon>eudicotyledons</taxon>
        <taxon>Gunneridae</taxon>
        <taxon>Pentapetalae</taxon>
        <taxon>rosids</taxon>
        <taxon>fabids</taxon>
        <taxon>Oxalidales</taxon>
        <taxon>Cephalotaceae</taxon>
        <taxon>Cephalotus</taxon>
    </lineage>
</organism>
<evidence type="ECO:0000313" key="5">
    <source>
        <dbReference type="EMBL" id="GAV63945.1"/>
    </source>
</evidence>
<comment type="caution">
    <text evidence="5">The sequence shown here is derived from an EMBL/GenBank/DDBJ whole genome shotgun (WGS) entry which is preliminary data.</text>
</comment>
<dbReference type="GO" id="GO:0005634">
    <property type="term" value="C:nucleus"/>
    <property type="evidence" value="ECO:0007669"/>
    <property type="project" value="UniProtKB-SubCell"/>
</dbReference>
<dbReference type="STRING" id="3775.A0A1Q3B7S4"/>
<dbReference type="Pfam" id="PF03735">
    <property type="entry name" value="ENT"/>
    <property type="match status" value="1"/>
</dbReference>
<gene>
    <name evidence="5" type="ORF">CFOL_v3_07463</name>
</gene>
<dbReference type="SUPFAM" id="SSF63748">
    <property type="entry name" value="Tudor/PWWP/MBT"/>
    <property type="match status" value="1"/>
</dbReference>
<dbReference type="PANTHER" id="PTHR33432:SF20">
    <property type="entry name" value="PROTEIN EMSY-LIKE 1"/>
    <property type="match status" value="1"/>
</dbReference>
<protein>
    <submittedName>
        <fullName evidence="5">ENT domain-containing protein</fullName>
    </submittedName>
</protein>
<evidence type="ECO:0000256" key="2">
    <source>
        <dbReference type="ARBA" id="ARBA00023242"/>
    </source>
</evidence>
<dbReference type="CDD" id="cd20404">
    <property type="entry name" value="Tudor_Agenet_AtEML-like"/>
    <property type="match status" value="1"/>
</dbReference>
<dbReference type="InterPro" id="IPR036142">
    <property type="entry name" value="ENT_dom-like_sf"/>
</dbReference>
<feature type="region of interest" description="Disordered" evidence="3">
    <location>
        <begin position="320"/>
        <end position="365"/>
    </location>
</feature>
<sequence length="448" mass="49634">MEYEVFDSSGTDDDLPPSLQNRVSRVARAAASGRSAVGSAPYFRMHSDMEAQIHQLEQEAYCSVLRAFKAQSDAITWEKEGLITELRKELRVSDDEHRELLTRVNADDIIRTIRDWRQAGGHQAARLNAAQPVHDILPSPNISAFRKKPRITPIVRFLSFGVSSLAISVALDMQPSSAASQGSALESRGKKSNPLIVSLFSFPQQGQALPGLTPMKSLQYPFTGPSGNRQYLDRSSSGTFPSIEPAEADPLIGNKVWTRWPADNNFYEAVITDYDPAEGLHALVYDQNTPNQTWEWVNLKEIPAEDIRWECEDTGIAYRGGHSGQDRGLRKPLIRGGPIPGGGRGRGSGKVQFRRESLPSQNGIGKKLPDDIELLNTETLVKEVERVFDASHLDPLELEKAKKMLKEHEQALIDAIARLADASDGETEEQRFSHGEQPFSHGLSMDQG</sequence>
<name>A0A1Q3B7S4_CEPFO</name>
<dbReference type="SMART" id="SM01191">
    <property type="entry name" value="ENT"/>
    <property type="match status" value="1"/>
</dbReference>
<dbReference type="EMBL" id="BDDD01000328">
    <property type="protein sequence ID" value="GAV63945.1"/>
    <property type="molecule type" value="Genomic_DNA"/>
</dbReference>
<dbReference type="InParanoid" id="A0A1Q3B7S4"/>
<dbReference type="InterPro" id="IPR033485">
    <property type="entry name" value="EMSY-LIKE_plant"/>
</dbReference>
<dbReference type="InterPro" id="IPR005491">
    <property type="entry name" value="ENT_dom"/>
</dbReference>
<evidence type="ECO:0000256" key="1">
    <source>
        <dbReference type="ARBA" id="ARBA00004123"/>
    </source>
</evidence>
<keyword evidence="6" id="KW-1185">Reference proteome</keyword>
<feature type="compositionally biased region" description="Gly residues" evidence="3">
    <location>
        <begin position="338"/>
        <end position="348"/>
    </location>
</feature>
<evidence type="ECO:0000256" key="3">
    <source>
        <dbReference type="SAM" id="MobiDB-lite"/>
    </source>
</evidence>
<evidence type="ECO:0000259" key="4">
    <source>
        <dbReference type="PROSITE" id="PS51138"/>
    </source>
</evidence>
<reference evidence="6" key="1">
    <citation type="submission" date="2016-04" db="EMBL/GenBank/DDBJ databases">
        <title>Cephalotus genome sequencing.</title>
        <authorList>
            <person name="Fukushima K."/>
            <person name="Hasebe M."/>
            <person name="Fang X."/>
        </authorList>
    </citation>
    <scope>NUCLEOTIDE SEQUENCE [LARGE SCALE GENOMIC DNA]</scope>
    <source>
        <strain evidence="6">cv. St1</strain>
    </source>
</reference>
<dbReference type="Proteomes" id="UP000187406">
    <property type="component" value="Unassembled WGS sequence"/>
</dbReference>
<proteinExistence type="predicted"/>
<accession>A0A1Q3B7S4</accession>
<dbReference type="AlphaFoldDB" id="A0A1Q3B7S4"/>
<keyword evidence="2" id="KW-0539">Nucleus</keyword>
<dbReference type="Gene3D" id="1.10.1240.40">
    <property type="entry name" value="ENT domain"/>
    <property type="match status" value="1"/>
</dbReference>
<dbReference type="PROSITE" id="PS51138">
    <property type="entry name" value="ENT"/>
    <property type="match status" value="1"/>
</dbReference>
<evidence type="ECO:0000313" key="6">
    <source>
        <dbReference type="Proteomes" id="UP000187406"/>
    </source>
</evidence>
<dbReference type="SUPFAM" id="SSF158639">
    <property type="entry name" value="ENT-like"/>
    <property type="match status" value="1"/>
</dbReference>
<feature type="domain" description="ENT" evidence="4">
    <location>
        <begin position="49"/>
        <end position="136"/>
    </location>
</feature>
<dbReference type="Gene3D" id="2.30.30.140">
    <property type="match status" value="1"/>
</dbReference>
<feature type="region of interest" description="Disordered" evidence="3">
    <location>
        <begin position="423"/>
        <end position="448"/>
    </location>
</feature>
<dbReference type="GO" id="GO:0050832">
    <property type="term" value="P:defense response to fungus"/>
    <property type="evidence" value="ECO:0007669"/>
    <property type="project" value="InterPro"/>
</dbReference>
<comment type="subcellular location">
    <subcellularLocation>
        <location evidence="1">Nucleus</location>
    </subcellularLocation>
</comment>
<dbReference type="OrthoDB" id="1737049at2759"/>